<accession>A0A0G4HJL0</accession>
<dbReference type="GO" id="GO:0036064">
    <property type="term" value="C:ciliary basal body"/>
    <property type="evidence" value="ECO:0007669"/>
    <property type="project" value="TreeGrafter"/>
</dbReference>
<keyword evidence="3" id="KW-0067">ATP-binding</keyword>
<protein>
    <recommendedName>
        <fullName evidence="6">Tubulin-tyrosine ligase</fullName>
    </recommendedName>
</protein>
<feature type="region of interest" description="Disordered" evidence="4">
    <location>
        <begin position="1"/>
        <end position="29"/>
    </location>
</feature>
<feature type="region of interest" description="Disordered" evidence="4">
    <location>
        <begin position="473"/>
        <end position="512"/>
    </location>
</feature>
<sequence>MSGVSQKGGGVEEETETANSLEKQRQRREGKREKKIFFYKIGKGLGGKSTCRAILRAFETSGGVETDTATDAFMVFCNTFHPTLVETLAAGCAINHFPGLFEITHKHRLARTLREGGGQEVSSEDGRTQETEGRTDTEKLSASENTGRSTLGVPWFLPVSFVLPEQLHELCRFVRHSGEGEGGEKGKAAKTVLFQRQRTPPPFRIWILKPGRSGGGRGHRLLTEDSVLTALSSLPWSSSQFPTAGRCLTSSDGSALQMSSSSCEVSSTTARPSHKFTTEQKGEGDHIVLKAGASGSSGPTYTDRDRDRDEGNEHTSTEGKGETAEGEEEWDADDSKTPKRKTTETNRHPRHHEEPPLPLASLLLPPPRFRSESCVLSEYIHRPLTLGGHKLDLRLYALITSVQSHPPDTNVSSYRQQKNPSKMRETLSSPSRKETVTASQGTHPHPSAGPLPLFFLYREGLVRFASEVYPPTHFFSPSPKMLPTVSPQSEERKKEKGGSERETETKRNDSRRSLVASLDNPFIHLTNNKVNGTNPRARGQGGLGSNWTLSMLREALRAEGRLGGECLEKIAPEGECLEKKVPEGECLEGSTAGDDILREASSAWASADTGSGRGVAAFSPEQPPPVSVAILEEEGIVEGEEAHSSVDLSGEEVGSCQWGAVWWRICRLVSETLEAAAGPVRKAMEAKEGKRRLGGVHDLGVQNDLEGSEGQPGSLSVVEREEGSGSVVCFSLLGFDVLLDADLRPWLLEVNACPGLETESKGGAVVYEADSLVHGRMLLDLFALLETDRQEVQQSKGKGGWQVI</sequence>
<feature type="region of interest" description="Disordered" evidence="4">
    <location>
        <begin position="263"/>
        <end position="365"/>
    </location>
</feature>
<evidence type="ECO:0000256" key="4">
    <source>
        <dbReference type="SAM" id="MobiDB-lite"/>
    </source>
</evidence>
<dbReference type="EMBL" id="CDMZ01002887">
    <property type="protein sequence ID" value="CEM44286.1"/>
    <property type="molecule type" value="Genomic_DNA"/>
</dbReference>
<feature type="compositionally biased region" description="Polar residues" evidence="4">
    <location>
        <begin position="404"/>
        <end position="442"/>
    </location>
</feature>
<dbReference type="VEuPathDB" id="CryptoDB:Cvel_28212"/>
<name>A0A0G4HJL0_9ALVE</name>
<evidence type="ECO:0000256" key="1">
    <source>
        <dbReference type="ARBA" id="ARBA00022598"/>
    </source>
</evidence>
<proteinExistence type="predicted"/>
<dbReference type="GO" id="GO:0000226">
    <property type="term" value="P:microtubule cytoskeleton organization"/>
    <property type="evidence" value="ECO:0007669"/>
    <property type="project" value="TreeGrafter"/>
</dbReference>
<evidence type="ECO:0000256" key="2">
    <source>
        <dbReference type="ARBA" id="ARBA00022741"/>
    </source>
</evidence>
<dbReference type="PANTHER" id="PTHR12241">
    <property type="entry name" value="TUBULIN POLYGLUTAMYLASE"/>
    <property type="match status" value="1"/>
</dbReference>
<evidence type="ECO:0000313" key="5">
    <source>
        <dbReference type="EMBL" id="CEM44286.1"/>
    </source>
</evidence>
<dbReference type="GO" id="GO:0070740">
    <property type="term" value="F:tubulin-glutamic acid ligase activity"/>
    <property type="evidence" value="ECO:0007669"/>
    <property type="project" value="TreeGrafter"/>
</dbReference>
<gene>
    <name evidence="5" type="ORF">Cvel_28212</name>
</gene>
<keyword evidence="1" id="KW-0436">Ligase</keyword>
<feature type="region of interest" description="Disordered" evidence="4">
    <location>
        <begin position="404"/>
        <end position="449"/>
    </location>
</feature>
<feature type="compositionally biased region" description="Basic and acidic residues" evidence="4">
    <location>
        <begin position="124"/>
        <end position="141"/>
    </location>
</feature>
<feature type="compositionally biased region" description="Basic and acidic residues" evidence="4">
    <location>
        <begin position="302"/>
        <end position="323"/>
    </location>
</feature>
<feature type="compositionally biased region" description="Basic and acidic residues" evidence="4">
    <location>
        <begin position="276"/>
        <end position="288"/>
    </location>
</feature>
<dbReference type="InterPro" id="IPR004344">
    <property type="entry name" value="TTL/TTLL_fam"/>
</dbReference>
<keyword evidence="2" id="KW-0547">Nucleotide-binding</keyword>
<feature type="compositionally biased region" description="Basic and acidic residues" evidence="4">
    <location>
        <begin position="489"/>
        <end position="512"/>
    </location>
</feature>
<dbReference type="Pfam" id="PF03133">
    <property type="entry name" value="TTL"/>
    <property type="match status" value="2"/>
</dbReference>
<dbReference type="AlphaFoldDB" id="A0A0G4HJL0"/>
<evidence type="ECO:0008006" key="6">
    <source>
        <dbReference type="Google" id="ProtNLM"/>
    </source>
</evidence>
<dbReference type="GO" id="GO:0015631">
    <property type="term" value="F:tubulin binding"/>
    <property type="evidence" value="ECO:0007669"/>
    <property type="project" value="TreeGrafter"/>
</dbReference>
<feature type="compositionally biased region" description="Basic and acidic residues" evidence="4">
    <location>
        <begin position="333"/>
        <end position="355"/>
    </location>
</feature>
<feature type="region of interest" description="Disordered" evidence="4">
    <location>
        <begin position="114"/>
        <end position="146"/>
    </location>
</feature>
<organism evidence="5">
    <name type="scientific">Chromera velia CCMP2878</name>
    <dbReference type="NCBI Taxonomy" id="1169474"/>
    <lineage>
        <taxon>Eukaryota</taxon>
        <taxon>Sar</taxon>
        <taxon>Alveolata</taxon>
        <taxon>Colpodellida</taxon>
        <taxon>Chromeraceae</taxon>
        <taxon>Chromera</taxon>
    </lineage>
</organism>
<reference evidence="5" key="1">
    <citation type="submission" date="2014-11" db="EMBL/GenBank/DDBJ databases">
        <authorList>
            <person name="Otto D Thomas"/>
            <person name="Naeem Raeece"/>
        </authorList>
    </citation>
    <scope>NUCLEOTIDE SEQUENCE</scope>
</reference>
<evidence type="ECO:0000256" key="3">
    <source>
        <dbReference type="ARBA" id="ARBA00022840"/>
    </source>
</evidence>
<dbReference type="GO" id="GO:0005524">
    <property type="term" value="F:ATP binding"/>
    <property type="evidence" value="ECO:0007669"/>
    <property type="project" value="UniProtKB-KW"/>
</dbReference>
<dbReference type="Gene3D" id="3.30.470.20">
    <property type="entry name" value="ATP-grasp fold, B domain"/>
    <property type="match status" value="3"/>
</dbReference>